<sequence>MKQIVGIELPEEDYELLKDEDKDEIQEKYEQSKKGIKELIQTFSEKGYEHGATYLENLSKRIFTNIEIWLKTGVITHKTTSLLERLFREIGSRMKKIARGWSDTVATNLSKMIVIKQCDRKKWEKYRKEKLNIKGYFSIQIEEVRVSGSC</sequence>
<evidence type="ECO:0000313" key="2">
    <source>
        <dbReference type="Proteomes" id="UP000179266"/>
    </source>
</evidence>
<name>A0A1F7RZD4_9BACT</name>
<dbReference type="AlphaFoldDB" id="A0A1F7RZD4"/>
<organism evidence="1 2">
    <name type="scientific">Candidatus Schekmanbacteria bacterium RBG_13_48_7</name>
    <dbReference type="NCBI Taxonomy" id="1817878"/>
    <lineage>
        <taxon>Bacteria</taxon>
        <taxon>Candidatus Schekmaniibacteriota</taxon>
    </lineage>
</organism>
<reference evidence="1 2" key="1">
    <citation type="journal article" date="2016" name="Nat. Commun.">
        <title>Thousands of microbial genomes shed light on interconnected biogeochemical processes in an aquifer system.</title>
        <authorList>
            <person name="Anantharaman K."/>
            <person name="Brown C.T."/>
            <person name="Hug L.A."/>
            <person name="Sharon I."/>
            <person name="Castelle C.J."/>
            <person name="Probst A.J."/>
            <person name="Thomas B.C."/>
            <person name="Singh A."/>
            <person name="Wilkins M.J."/>
            <person name="Karaoz U."/>
            <person name="Brodie E.L."/>
            <person name="Williams K.H."/>
            <person name="Hubbard S.S."/>
            <person name="Banfield J.F."/>
        </authorList>
    </citation>
    <scope>NUCLEOTIDE SEQUENCE [LARGE SCALE GENOMIC DNA]</scope>
</reference>
<dbReference type="EMBL" id="MGDD01000106">
    <property type="protein sequence ID" value="OGL46935.1"/>
    <property type="molecule type" value="Genomic_DNA"/>
</dbReference>
<gene>
    <name evidence="1" type="ORF">A2161_14070</name>
</gene>
<proteinExistence type="predicted"/>
<comment type="caution">
    <text evidence="1">The sequence shown here is derived from an EMBL/GenBank/DDBJ whole genome shotgun (WGS) entry which is preliminary data.</text>
</comment>
<dbReference type="Proteomes" id="UP000179266">
    <property type="component" value="Unassembled WGS sequence"/>
</dbReference>
<evidence type="ECO:0000313" key="1">
    <source>
        <dbReference type="EMBL" id="OGL46935.1"/>
    </source>
</evidence>
<evidence type="ECO:0008006" key="3">
    <source>
        <dbReference type="Google" id="ProtNLM"/>
    </source>
</evidence>
<protein>
    <recommendedName>
        <fullName evidence="3">Transposase</fullName>
    </recommendedName>
</protein>
<accession>A0A1F7RZD4</accession>